<protein>
    <recommendedName>
        <fullName evidence="2">OTU domain-containing protein</fullName>
    </recommendedName>
</protein>
<evidence type="ECO:0000256" key="1">
    <source>
        <dbReference type="SAM" id="MobiDB-lite"/>
    </source>
</evidence>
<dbReference type="PROSITE" id="PS50802">
    <property type="entry name" value="OTU"/>
    <property type="match status" value="1"/>
</dbReference>
<reference evidence="3 4" key="1">
    <citation type="submission" date="2019-03" db="EMBL/GenBank/DDBJ databases">
        <title>Single cell metagenomics reveals metabolic interactions within the superorganism composed of flagellate Streblomastix strix and complex community of Bacteroidetes bacteria on its surface.</title>
        <authorList>
            <person name="Treitli S.C."/>
            <person name="Kolisko M."/>
            <person name="Husnik F."/>
            <person name="Keeling P."/>
            <person name="Hampl V."/>
        </authorList>
    </citation>
    <scope>NUCLEOTIDE SEQUENCE [LARGE SCALE GENOMIC DNA]</scope>
    <source>
        <strain evidence="3">ST1C</strain>
    </source>
</reference>
<dbReference type="PANTHER" id="PTHR12419:SF7">
    <property type="entry name" value="OTU DOMAIN-CONTAINING PROTEIN 3"/>
    <property type="match status" value="1"/>
</dbReference>
<evidence type="ECO:0000313" key="3">
    <source>
        <dbReference type="EMBL" id="KAA6399176.1"/>
    </source>
</evidence>
<dbReference type="InterPro" id="IPR003323">
    <property type="entry name" value="OTU_dom"/>
</dbReference>
<proteinExistence type="predicted"/>
<dbReference type="Pfam" id="PF02338">
    <property type="entry name" value="OTU"/>
    <property type="match status" value="1"/>
</dbReference>
<dbReference type="CDD" id="cd22758">
    <property type="entry name" value="OTU_232R-like"/>
    <property type="match status" value="1"/>
</dbReference>
<dbReference type="InterPro" id="IPR050704">
    <property type="entry name" value="Peptidase_C85-like"/>
</dbReference>
<feature type="domain" description="OTU" evidence="2">
    <location>
        <begin position="138"/>
        <end position="258"/>
    </location>
</feature>
<sequence length="260" mass="30010">MVVRCAIDALQQSTTSMTRENAFITTGLYPRNPNKPISRDYVVKDDEDPKYPNGRQPLNSAQSARVLVTPKKRKREELQQDANIEDETNSKIKQKSQQQSVDTKFDKSVYRKNRANVPKAQRNDDLQTLIRELQEEGARCMNNRGKGDCLFLAIADQLTHRHLSARRIRSDACNYMLQHRQLYEDGFIADEETLEQYVAKMKNDGEYGDGRIFGAICDLYNIRIKIRMPGNIEFEDGKEGKPVIELGYVGHIYYVSIRRD</sequence>
<feature type="compositionally biased region" description="Basic and acidic residues" evidence="1">
    <location>
        <begin position="37"/>
        <end position="50"/>
    </location>
</feature>
<dbReference type="GO" id="GO:0004843">
    <property type="term" value="F:cysteine-type deubiquitinase activity"/>
    <property type="evidence" value="ECO:0007669"/>
    <property type="project" value="TreeGrafter"/>
</dbReference>
<organism evidence="3 4">
    <name type="scientific">Streblomastix strix</name>
    <dbReference type="NCBI Taxonomy" id="222440"/>
    <lineage>
        <taxon>Eukaryota</taxon>
        <taxon>Metamonada</taxon>
        <taxon>Preaxostyla</taxon>
        <taxon>Oxymonadida</taxon>
        <taxon>Streblomastigidae</taxon>
        <taxon>Streblomastix</taxon>
    </lineage>
</organism>
<dbReference type="PANTHER" id="PTHR12419">
    <property type="entry name" value="OTU DOMAIN CONTAINING PROTEIN"/>
    <property type="match status" value="1"/>
</dbReference>
<dbReference type="SUPFAM" id="SSF54001">
    <property type="entry name" value="Cysteine proteinases"/>
    <property type="match status" value="1"/>
</dbReference>
<gene>
    <name evidence="3" type="ORF">EZS28_005302</name>
</gene>
<dbReference type="EMBL" id="SNRW01000806">
    <property type="protein sequence ID" value="KAA6399176.1"/>
    <property type="molecule type" value="Genomic_DNA"/>
</dbReference>
<evidence type="ECO:0000313" key="4">
    <source>
        <dbReference type="Proteomes" id="UP000324800"/>
    </source>
</evidence>
<name>A0A5J4WXH2_9EUKA</name>
<comment type="caution">
    <text evidence="3">The sequence shown here is derived from an EMBL/GenBank/DDBJ whole genome shotgun (WGS) entry which is preliminary data.</text>
</comment>
<evidence type="ECO:0000259" key="2">
    <source>
        <dbReference type="PROSITE" id="PS50802"/>
    </source>
</evidence>
<dbReference type="Proteomes" id="UP000324800">
    <property type="component" value="Unassembled WGS sequence"/>
</dbReference>
<feature type="region of interest" description="Disordered" evidence="1">
    <location>
        <begin position="31"/>
        <end position="107"/>
    </location>
</feature>
<dbReference type="OrthoDB" id="415023at2759"/>
<accession>A0A5J4WXH2</accession>
<dbReference type="InterPro" id="IPR038765">
    <property type="entry name" value="Papain-like_cys_pep_sf"/>
</dbReference>
<dbReference type="GO" id="GO:0016579">
    <property type="term" value="P:protein deubiquitination"/>
    <property type="evidence" value="ECO:0007669"/>
    <property type="project" value="TreeGrafter"/>
</dbReference>
<dbReference type="Gene3D" id="3.90.70.80">
    <property type="match status" value="1"/>
</dbReference>
<dbReference type="AlphaFoldDB" id="A0A5J4WXH2"/>